<reference evidence="2" key="1">
    <citation type="submission" date="2011-02" db="EMBL/GenBank/DDBJ databases">
        <title>The genome of the leaf-cutting ant Acromyrmex echinatior suggests key adaptations to social evolution and fungus farming.</title>
        <authorList>
            <person name="Nygaard S."/>
            <person name="Zhang G."/>
        </authorList>
    </citation>
    <scope>NUCLEOTIDE SEQUENCE</scope>
</reference>
<dbReference type="Proteomes" id="UP000007755">
    <property type="component" value="Unassembled WGS sequence"/>
</dbReference>
<feature type="compositionally biased region" description="Basic and acidic residues" evidence="1">
    <location>
        <begin position="35"/>
        <end position="45"/>
    </location>
</feature>
<name>F4WVK1_ACREC</name>
<accession>F4WVK1</accession>
<dbReference type="AlphaFoldDB" id="F4WVK1"/>
<keyword evidence="3" id="KW-1185">Reference proteome</keyword>
<sequence>MERRMKGDVGGKGGGGGTEGEEEGAWCVGEEEGEERAKRNERRTDAPFPSAVAVSRNIPCGHDGTDKDILVYEVRNASNRRDVRKLAGNWYLSFFLFTVTSKPYVGPKPQKGCTVLAPLNVLPVSAKKKRNIVHASLGCSLIR</sequence>
<dbReference type="EMBL" id="GL888387">
    <property type="protein sequence ID" value="EGI61822.1"/>
    <property type="molecule type" value="Genomic_DNA"/>
</dbReference>
<protein>
    <submittedName>
        <fullName evidence="2">Uncharacterized protein</fullName>
    </submittedName>
</protein>
<feature type="region of interest" description="Disordered" evidence="1">
    <location>
        <begin position="1"/>
        <end position="45"/>
    </location>
</feature>
<organism evidence="3">
    <name type="scientific">Acromyrmex echinatior</name>
    <name type="common">Panamanian leafcutter ant</name>
    <name type="synonym">Acromyrmex octospinosus echinatior</name>
    <dbReference type="NCBI Taxonomy" id="103372"/>
    <lineage>
        <taxon>Eukaryota</taxon>
        <taxon>Metazoa</taxon>
        <taxon>Ecdysozoa</taxon>
        <taxon>Arthropoda</taxon>
        <taxon>Hexapoda</taxon>
        <taxon>Insecta</taxon>
        <taxon>Pterygota</taxon>
        <taxon>Neoptera</taxon>
        <taxon>Endopterygota</taxon>
        <taxon>Hymenoptera</taxon>
        <taxon>Apocrita</taxon>
        <taxon>Aculeata</taxon>
        <taxon>Formicoidea</taxon>
        <taxon>Formicidae</taxon>
        <taxon>Myrmicinae</taxon>
        <taxon>Acromyrmex</taxon>
    </lineage>
</organism>
<proteinExistence type="predicted"/>
<gene>
    <name evidence="2" type="ORF">G5I_09941</name>
</gene>
<evidence type="ECO:0000313" key="2">
    <source>
        <dbReference type="EMBL" id="EGI61822.1"/>
    </source>
</evidence>
<evidence type="ECO:0000313" key="3">
    <source>
        <dbReference type="Proteomes" id="UP000007755"/>
    </source>
</evidence>
<feature type="compositionally biased region" description="Acidic residues" evidence="1">
    <location>
        <begin position="19"/>
        <end position="34"/>
    </location>
</feature>
<dbReference type="InParanoid" id="F4WVK1"/>
<evidence type="ECO:0000256" key="1">
    <source>
        <dbReference type="SAM" id="MobiDB-lite"/>
    </source>
</evidence>